<feature type="compositionally biased region" description="Basic and acidic residues" evidence="2">
    <location>
        <begin position="235"/>
        <end position="245"/>
    </location>
</feature>
<name>A0A6P6AL65_DURZI</name>
<comment type="similarity">
    <text evidence="1">Belongs to the small heat shock protein (HSP20) family.</text>
</comment>
<keyword evidence="5" id="KW-1185">Reference proteome</keyword>
<feature type="compositionally biased region" description="Basic and acidic residues" evidence="2">
    <location>
        <begin position="135"/>
        <end position="145"/>
    </location>
</feature>
<feature type="compositionally biased region" description="Basic and acidic residues" evidence="2">
    <location>
        <begin position="187"/>
        <end position="205"/>
    </location>
</feature>
<feature type="region of interest" description="Disordered" evidence="2">
    <location>
        <begin position="172"/>
        <end position="269"/>
    </location>
</feature>
<dbReference type="Proteomes" id="UP000515121">
    <property type="component" value="Unplaced"/>
</dbReference>
<dbReference type="KEGG" id="dzi:111310425"/>
<dbReference type="SUPFAM" id="SSF49764">
    <property type="entry name" value="HSP20-like chaperones"/>
    <property type="match status" value="1"/>
</dbReference>
<dbReference type="Gene3D" id="2.60.40.790">
    <property type="match status" value="1"/>
</dbReference>
<dbReference type="GeneID" id="111310425"/>
<feature type="region of interest" description="Disordered" evidence="2">
    <location>
        <begin position="114"/>
        <end position="147"/>
    </location>
</feature>
<dbReference type="InterPro" id="IPR002068">
    <property type="entry name" value="A-crystallin/Hsp20_dom"/>
</dbReference>
<dbReference type="PROSITE" id="PS01031">
    <property type="entry name" value="SHSP"/>
    <property type="match status" value="1"/>
</dbReference>
<evidence type="ECO:0000313" key="6">
    <source>
        <dbReference type="RefSeq" id="XP_022765607.1"/>
    </source>
</evidence>
<reference evidence="6" key="1">
    <citation type="submission" date="2025-08" db="UniProtKB">
        <authorList>
            <consortium name="RefSeq"/>
        </authorList>
    </citation>
    <scope>IDENTIFICATION</scope>
    <source>
        <tissue evidence="6">Fruit stalk</tissue>
    </source>
</reference>
<evidence type="ECO:0000256" key="1">
    <source>
        <dbReference type="PROSITE-ProRule" id="PRU00285"/>
    </source>
</evidence>
<organism evidence="5 6">
    <name type="scientific">Durio zibethinus</name>
    <name type="common">Durian</name>
    <dbReference type="NCBI Taxonomy" id="66656"/>
    <lineage>
        <taxon>Eukaryota</taxon>
        <taxon>Viridiplantae</taxon>
        <taxon>Streptophyta</taxon>
        <taxon>Embryophyta</taxon>
        <taxon>Tracheophyta</taxon>
        <taxon>Spermatophyta</taxon>
        <taxon>Magnoliopsida</taxon>
        <taxon>eudicotyledons</taxon>
        <taxon>Gunneridae</taxon>
        <taxon>Pentapetalae</taxon>
        <taxon>rosids</taxon>
        <taxon>malvids</taxon>
        <taxon>Malvales</taxon>
        <taxon>Malvaceae</taxon>
        <taxon>Helicteroideae</taxon>
        <taxon>Durio</taxon>
    </lineage>
</organism>
<evidence type="ECO:0000256" key="2">
    <source>
        <dbReference type="SAM" id="MobiDB-lite"/>
    </source>
</evidence>
<accession>A0A6P6AL65</accession>
<evidence type="ECO:0000256" key="3">
    <source>
        <dbReference type="SAM" id="Phobius"/>
    </source>
</evidence>
<sequence length="306" mass="34167">MRPRSTGISGADRPQQQPAQTFKPKSEWKHEEAASFLFVYLPGFTMDQLTVTPDYSNRTVKVEGSRRLPNSRLLPVDETANIPEEFDLPKMDIQFGRGVLMLKFPRNIVLPQQQTTDETMEEAPKPQETVVDSMTRQDEWTDHSTKTSTTVLQKQTLDTAVVVPPVATTVDEKSAMTASKSDEEELVERKVEKDDNWKPAKESRENVVQNDWVNEEGSKEQSKKSTMPSATAVGKVEEKKKEKNLKSANDSADAKAKQSGKENINAEGMKEPNEDRKLIINIGAAVLIIMGLGVSLFYTLGNKLGI</sequence>
<dbReference type="OrthoDB" id="1431247at2759"/>
<dbReference type="RefSeq" id="XP_022765607.1">
    <property type="nucleotide sequence ID" value="XM_022909872.1"/>
</dbReference>
<dbReference type="AlphaFoldDB" id="A0A6P6AL65"/>
<dbReference type="InterPro" id="IPR008978">
    <property type="entry name" value="HSP20-like_chaperone"/>
</dbReference>
<keyword evidence="3" id="KW-0472">Membrane</keyword>
<feature type="transmembrane region" description="Helical" evidence="3">
    <location>
        <begin position="278"/>
        <end position="300"/>
    </location>
</feature>
<keyword evidence="3" id="KW-0812">Transmembrane</keyword>
<keyword evidence="3" id="KW-1133">Transmembrane helix</keyword>
<feature type="region of interest" description="Disordered" evidence="2">
    <location>
        <begin position="1"/>
        <end position="27"/>
    </location>
</feature>
<evidence type="ECO:0000313" key="5">
    <source>
        <dbReference type="Proteomes" id="UP000515121"/>
    </source>
</evidence>
<protein>
    <submittedName>
        <fullName evidence="6">Uncharacterized protein LOC111310425</fullName>
    </submittedName>
</protein>
<feature type="domain" description="SHSP" evidence="4">
    <location>
        <begin position="17"/>
        <end position="121"/>
    </location>
</feature>
<proteinExistence type="inferred from homology"/>
<evidence type="ECO:0000259" key="4">
    <source>
        <dbReference type="PROSITE" id="PS01031"/>
    </source>
</evidence>
<gene>
    <name evidence="6" type="primary">LOC111310425</name>
</gene>